<dbReference type="Proteomes" id="UP001064048">
    <property type="component" value="Chromosome 20"/>
</dbReference>
<accession>A0ACC0KLE0</accession>
<evidence type="ECO:0000313" key="2">
    <source>
        <dbReference type="Proteomes" id="UP001064048"/>
    </source>
</evidence>
<name>A0ACC0KLE0_CHOFU</name>
<protein>
    <submittedName>
        <fullName evidence="1">Uncharacterized protein</fullName>
    </submittedName>
</protein>
<sequence length="182" mass="20444">MSELFNIFGDHVTRLPAKNVARQPLHNIENMGKSVSMGPIKPNEPLKKGAEPKKSFLCNTGKALQSTPMRQVFTPRPVNVGALIYNDADAKSDDAINFEEIEFTRPVYRYDNYHKDALDYLPLPGHDLRRLSLSPPRTPAPDTRPAGVDFDCSYQDEFFTDEFSNESIPDPDDSDLGLPAIY</sequence>
<evidence type="ECO:0000313" key="1">
    <source>
        <dbReference type="EMBL" id="KAI8437347.1"/>
    </source>
</evidence>
<comment type="caution">
    <text evidence="1">The sequence shown here is derived from an EMBL/GenBank/DDBJ whole genome shotgun (WGS) entry which is preliminary data.</text>
</comment>
<gene>
    <name evidence="1" type="ORF">MSG28_011688</name>
</gene>
<proteinExistence type="predicted"/>
<dbReference type="EMBL" id="CM046120">
    <property type="protein sequence ID" value="KAI8437347.1"/>
    <property type="molecule type" value="Genomic_DNA"/>
</dbReference>
<organism evidence="1 2">
    <name type="scientific">Choristoneura fumiferana</name>
    <name type="common">Spruce budworm moth</name>
    <name type="synonym">Archips fumiferana</name>
    <dbReference type="NCBI Taxonomy" id="7141"/>
    <lineage>
        <taxon>Eukaryota</taxon>
        <taxon>Metazoa</taxon>
        <taxon>Ecdysozoa</taxon>
        <taxon>Arthropoda</taxon>
        <taxon>Hexapoda</taxon>
        <taxon>Insecta</taxon>
        <taxon>Pterygota</taxon>
        <taxon>Neoptera</taxon>
        <taxon>Endopterygota</taxon>
        <taxon>Lepidoptera</taxon>
        <taxon>Glossata</taxon>
        <taxon>Ditrysia</taxon>
        <taxon>Tortricoidea</taxon>
        <taxon>Tortricidae</taxon>
        <taxon>Tortricinae</taxon>
        <taxon>Choristoneura</taxon>
    </lineage>
</organism>
<keyword evidence="2" id="KW-1185">Reference proteome</keyword>
<reference evidence="1 2" key="1">
    <citation type="journal article" date="2022" name="Genome Biol. Evol.">
        <title>The Spruce Budworm Genome: Reconstructing the Evolutionary History of Antifreeze Proteins.</title>
        <authorList>
            <person name="Beliveau C."/>
            <person name="Gagne P."/>
            <person name="Picq S."/>
            <person name="Vernygora O."/>
            <person name="Keeling C.I."/>
            <person name="Pinkney K."/>
            <person name="Doucet D."/>
            <person name="Wen F."/>
            <person name="Johnston J.S."/>
            <person name="Maaroufi H."/>
            <person name="Boyle B."/>
            <person name="Laroche J."/>
            <person name="Dewar K."/>
            <person name="Juretic N."/>
            <person name="Blackburn G."/>
            <person name="Nisole A."/>
            <person name="Brunet B."/>
            <person name="Brandao M."/>
            <person name="Lumley L."/>
            <person name="Duan J."/>
            <person name="Quan G."/>
            <person name="Lucarotti C.J."/>
            <person name="Roe A.D."/>
            <person name="Sperling F.A.H."/>
            <person name="Levesque R.C."/>
            <person name="Cusson M."/>
        </authorList>
    </citation>
    <scope>NUCLEOTIDE SEQUENCE [LARGE SCALE GENOMIC DNA]</scope>
    <source>
        <strain evidence="1">Glfc:IPQL:Cfum</strain>
    </source>
</reference>